<sequence length="142" mass="15799">MSEPLVVVGAVIVHAGRILACRRGPAQSAAGQWEFPGGKVEPGETQQQALRRELREELDIDGRVGELVHSATTDVAGRPIELHCWWVRVQTEPRTSTDHDAMRWLAPHELARVAWAEPDLPAVRALESAAGNIEQWESVWNR</sequence>
<evidence type="ECO:0000259" key="13">
    <source>
        <dbReference type="PROSITE" id="PS51462"/>
    </source>
</evidence>
<dbReference type="EMBL" id="WWEQ01000053">
    <property type="protein sequence ID" value="MYM20447.1"/>
    <property type="molecule type" value="Genomic_DNA"/>
</dbReference>
<dbReference type="PROSITE" id="PS00893">
    <property type="entry name" value="NUDIX_BOX"/>
    <property type="match status" value="1"/>
</dbReference>
<evidence type="ECO:0000256" key="4">
    <source>
        <dbReference type="ARBA" id="ARBA00022705"/>
    </source>
</evidence>
<comment type="caution">
    <text evidence="14">The sequence shown here is derived from an EMBL/GenBank/DDBJ whole genome shotgun (WGS) entry which is preliminary data.</text>
</comment>
<dbReference type="CDD" id="cd03425">
    <property type="entry name" value="NUDIX_MutT_NudA_like"/>
    <property type="match status" value="1"/>
</dbReference>
<feature type="domain" description="Nudix hydrolase" evidence="13">
    <location>
        <begin position="3"/>
        <end position="127"/>
    </location>
</feature>
<comment type="cofactor">
    <cofactor evidence="1">
        <name>Mg(2+)</name>
        <dbReference type="ChEBI" id="CHEBI:18420"/>
    </cofactor>
</comment>
<name>A0A6N9H8U0_9MICO</name>
<dbReference type="PRINTS" id="PR00502">
    <property type="entry name" value="NUDIXFAMILY"/>
</dbReference>
<keyword evidence="7 12" id="KW-0378">Hydrolase</keyword>
<evidence type="ECO:0000256" key="1">
    <source>
        <dbReference type="ARBA" id="ARBA00001946"/>
    </source>
</evidence>
<dbReference type="GO" id="GO:0008413">
    <property type="term" value="F:8-oxo-7,8-dihydroguanosine triphosphate pyrophosphatase activity"/>
    <property type="evidence" value="ECO:0007669"/>
    <property type="project" value="TreeGrafter"/>
</dbReference>
<evidence type="ECO:0000256" key="5">
    <source>
        <dbReference type="ARBA" id="ARBA00022723"/>
    </source>
</evidence>
<dbReference type="InterPro" id="IPR015797">
    <property type="entry name" value="NUDIX_hydrolase-like_dom_sf"/>
</dbReference>
<evidence type="ECO:0000313" key="15">
    <source>
        <dbReference type="Proteomes" id="UP000469215"/>
    </source>
</evidence>
<comment type="similarity">
    <text evidence="2 12">Belongs to the Nudix hydrolase family.</text>
</comment>
<dbReference type="SUPFAM" id="SSF55811">
    <property type="entry name" value="Nudix"/>
    <property type="match status" value="1"/>
</dbReference>
<dbReference type="PANTHER" id="PTHR47707">
    <property type="entry name" value="8-OXO-DGTP DIPHOSPHATASE"/>
    <property type="match status" value="1"/>
</dbReference>
<proteinExistence type="inferred from homology"/>
<dbReference type="RefSeq" id="WP_160953864.1">
    <property type="nucleotide sequence ID" value="NZ_WWEQ01000053.1"/>
</dbReference>
<evidence type="ECO:0000256" key="6">
    <source>
        <dbReference type="ARBA" id="ARBA00022763"/>
    </source>
</evidence>
<dbReference type="AlphaFoldDB" id="A0A6N9H8U0"/>
<dbReference type="GO" id="GO:0006281">
    <property type="term" value="P:DNA repair"/>
    <property type="evidence" value="ECO:0007669"/>
    <property type="project" value="UniProtKB-KW"/>
</dbReference>
<keyword evidence="4" id="KW-0235">DNA replication</keyword>
<keyword evidence="3" id="KW-0515">Mutator protein</keyword>
<keyword evidence="8" id="KW-0460">Magnesium</keyword>
<dbReference type="EC" id="3.6.1.55" evidence="11"/>
<protein>
    <recommendedName>
        <fullName evidence="11">8-oxo-dGTP diphosphatase</fullName>
        <ecNumber evidence="11">3.6.1.55</ecNumber>
    </recommendedName>
</protein>
<evidence type="ECO:0000256" key="3">
    <source>
        <dbReference type="ARBA" id="ARBA00022457"/>
    </source>
</evidence>
<dbReference type="Pfam" id="PF00293">
    <property type="entry name" value="NUDIX"/>
    <property type="match status" value="1"/>
</dbReference>
<accession>A0A6N9H8U0</accession>
<comment type="catalytic activity">
    <reaction evidence="10">
        <text>8-oxo-dGTP + H2O = 8-oxo-dGMP + diphosphate + H(+)</text>
        <dbReference type="Rhea" id="RHEA:31575"/>
        <dbReference type="ChEBI" id="CHEBI:15377"/>
        <dbReference type="ChEBI" id="CHEBI:15378"/>
        <dbReference type="ChEBI" id="CHEBI:33019"/>
        <dbReference type="ChEBI" id="CHEBI:63224"/>
        <dbReference type="ChEBI" id="CHEBI:77896"/>
        <dbReference type="EC" id="3.6.1.55"/>
    </reaction>
</comment>
<evidence type="ECO:0000256" key="2">
    <source>
        <dbReference type="ARBA" id="ARBA00005582"/>
    </source>
</evidence>
<organism evidence="14 15">
    <name type="scientific">Brevibacterium rongguiense</name>
    <dbReference type="NCBI Taxonomy" id="2695267"/>
    <lineage>
        <taxon>Bacteria</taxon>
        <taxon>Bacillati</taxon>
        <taxon>Actinomycetota</taxon>
        <taxon>Actinomycetes</taxon>
        <taxon>Micrococcales</taxon>
        <taxon>Brevibacteriaceae</taxon>
        <taxon>Brevibacterium</taxon>
    </lineage>
</organism>
<evidence type="ECO:0000256" key="8">
    <source>
        <dbReference type="ARBA" id="ARBA00022842"/>
    </source>
</evidence>
<dbReference type="PROSITE" id="PS51462">
    <property type="entry name" value="NUDIX"/>
    <property type="match status" value="1"/>
</dbReference>
<dbReference type="PANTHER" id="PTHR47707:SF1">
    <property type="entry name" value="NUDIX HYDROLASE FAMILY PROTEIN"/>
    <property type="match status" value="1"/>
</dbReference>
<keyword evidence="15" id="KW-1185">Reference proteome</keyword>
<reference evidence="14 15" key="1">
    <citation type="submission" date="2020-01" db="EMBL/GenBank/DDBJ databases">
        <authorList>
            <person name="Deng T."/>
        </authorList>
    </citation>
    <scope>NUCLEOTIDE SEQUENCE [LARGE SCALE GENOMIC DNA]</scope>
    <source>
        <strain evidence="14 15">5221</strain>
    </source>
</reference>
<evidence type="ECO:0000256" key="7">
    <source>
        <dbReference type="ARBA" id="ARBA00022801"/>
    </source>
</evidence>
<dbReference type="GO" id="GO:0046872">
    <property type="term" value="F:metal ion binding"/>
    <property type="evidence" value="ECO:0007669"/>
    <property type="project" value="UniProtKB-KW"/>
</dbReference>
<evidence type="ECO:0000313" key="14">
    <source>
        <dbReference type="EMBL" id="MYM20447.1"/>
    </source>
</evidence>
<dbReference type="InterPro" id="IPR020084">
    <property type="entry name" value="NUDIX_hydrolase_CS"/>
</dbReference>
<evidence type="ECO:0000256" key="10">
    <source>
        <dbReference type="ARBA" id="ARBA00035861"/>
    </source>
</evidence>
<keyword evidence="9" id="KW-0234">DNA repair</keyword>
<dbReference type="Proteomes" id="UP000469215">
    <property type="component" value="Unassembled WGS sequence"/>
</dbReference>
<dbReference type="InterPro" id="IPR047127">
    <property type="entry name" value="MutT-like"/>
</dbReference>
<keyword evidence="6" id="KW-0227">DNA damage</keyword>
<dbReference type="GO" id="GO:0044716">
    <property type="term" value="F:8-oxo-GDP phosphatase activity"/>
    <property type="evidence" value="ECO:0007669"/>
    <property type="project" value="TreeGrafter"/>
</dbReference>
<evidence type="ECO:0000256" key="11">
    <source>
        <dbReference type="ARBA" id="ARBA00038905"/>
    </source>
</evidence>
<dbReference type="GO" id="GO:0006260">
    <property type="term" value="P:DNA replication"/>
    <property type="evidence" value="ECO:0007669"/>
    <property type="project" value="UniProtKB-KW"/>
</dbReference>
<evidence type="ECO:0000256" key="9">
    <source>
        <dbReference type="ARBA" id="ARBA00023204"/>
    </source>
</evidence>
<dbReference type="InterPro" id="IPR000086">
    <property type="entry name" value="NUDIX_hydrolase_dom"/>
</dbReference>
<dbReference type="GO" id="GO:0035539">
    <property type="term" value="F:8-oxo-7,8-dihydrodeoxyguanosine triphosphate pyrophosphatase activity"/>
    <property type="evidence" value="ECO:0007669"/>
    <property type="project" value="UniProtKB-EC"/>
</dbReference>
<dbReference type="GO" id="GO:0044715">
    <property type="term" value="F:8-oxo-dGDP phosphatase activity"/>
    <property type="evidence" value="ECO:0007669"/>
    <property type="project" value="TreeGrafter"/>
</dbReference>
<evidence type="ECO:0000256" key="12">
    <source>
        <dbReference type="RuleBase" id="RU003476"/>
    </source>
</evidence>
<gene>
    <name evidence="14" type="ORF">GSY69_10850</name>
</gene>
<keyword evidence="5" id="KW-0479">Metal-binding</keyword>
<dbReference type="InterPro" id="IPR020476">
    <property type="entry name" value="Nudix_hydrolase"/>
</dbReference>
<dbReference type="Gene3D" id="3.90.79.10">
    <property type="entry name" value="Nucleoside Triphosphate Pyrophosphohydrolase"/>
    <property type="match status" value="1"/>
</dbReference>